<accession>A0A1M6PWJ4</accession>
<dbReference type="PANTHER" id="PTHR42756:SF1">
    <property type="entry name" value="TRANSCRIPTIONAL REPRESSOR OF EMRAB OPERON"/>
    <property type="match status" value="1"/>
</dbReference>
<proteinExistence type="predicted"/>
<dbReference type="CDD" id="cd00090">
    <property type="entry name" value="HTH_ARSR"/>
    <property type="match status" value="1"/>
</dbReference>
<dbReference type="SUPFAM" id="SSF46785">
    <property type="entry name" value="Winged helix' DNA-binding domain"/>
    <property type="match status" value="1"/>
</dbReference>
<sequence>MDQKNSKEPRLENCACRNLRMTTRVVTQYYDRALQDSGLKSTQFALLNDISSKEDGISVNELAEYSMMDQTTVTRNIEILRKKGYVDIKTEEKDSRKKRITVSEAGKDKLKAATPPWKDAQIKLQQTIGLERYKVLLETLSLLRELT</sequence>
<dbReference type="RefSeq" id="WP_073274904.1">
    <property type="nucleotide sequence ID" value="NZ_FRAC01000009.1"/>
</dbReference>
<dbReference type="AlphaFoldDB" id="A0A1M6PWJ4"/>
<dbReference type="InterPro" id="IPR000835">
    <property type="entry name" value="HTH_MarR-typ"/>
</dbReference>
<dbReference type="GO" id="GO:0003677">
    <property type="term" value="F:DNA binding"/>
    <property type="evidence" value="ECO:0007669"/>
    <property type="project" value="UniProtKB-KW"/>
</dbReference>
<evidence type="ECO:0000256" key="1">
    <source>
        <dbReference type="ARBA" id="ARBA00023015"/>
    </source>
</evidence>
<dbReference type="SMART" id="SM00347">
    <property type="entry name" value="HTH_MARR"/>
    <property type="match status" value="1"/>
</dbReference>
<dbReference type="OrthoDB" id="1853358at2"/>
<organism evidence="5 6">
    <name type="scientific">Anaerocolumna jejuensis DSM 15929</name>
    <dbReference type="NCBI Taxonomy" id="1121322"/>
    <lineage>
        <taxon>Bacteria</taxon>
        <taxon>Bacillati</taxon>
        <taxon>Bacillota</taxon>
        <taxon>Clostridia</taxon>
        <taxon>Lachnospirales</taxon>
        <taxon>Lachnospiraceae</taxon>
        <taxon>Anaerocolumna</taxon>
    </lineage>
</organism>
<dbReference type="InterPro" id="IPR011991">
    <property type="entry name" value="ArsR-like_HTH"/>
</dbReference>
<dbReference type="STRING" id="1121322.SAMN02745136_01769"/>
<dbReference type="Gene3D" id="1.10.10.10">
    <property type="entry name" value="Winged helix-like DNA-binding domain superfamily/Winged helix DNA-binding domain"/>
    <property type="match status" value="1"/>
</dbReference>
<name>A0A1M6PWJ4_9FIRM</name>
<evidence type="ECO:0000313" key="5">
    <source>
        <dbReference type="EMBL" id="SHK12345.1"/>
    </source>
</evidence>
<dbReference type="PRINTS" id="PR00598">
    <property type="entry name" value="HTHMARR"/>
</dbReference>
<dbReference type="PROSITE" id="PS50995">
    <property type="entry name" value="HTH_MARR_2"/>
    <property type="match status" value="1"/>
</dbReference>
<gene>
    <name evidence="5" type="ORF">SAMN02745136_01769</name>
</gene>
<evidence type="ECO:0000256" key="3">
    <source>
        <dbReference type="ARBA" id="ARBA00023163"/>
    </source>
</evidence>
<dbReference type="InterPro" id="IPR036388">
    <property type="entry name" value="WH-like_DNA-bd_sf"/>
</dbReference>
<dbReference type="EMBL" id="FRAC01000009">
    <property type="protein sequence ID" value="SHK12345.1"/>
    <property type="molecule type" value="Genomic_DNA"/>
</dbReference>
<dbReference type="Proteomes" id="UP000184386">
    <property type="component" value="Unassembled WGS sequence"/>
</dbReference>
<keyword evidence="2 5" id="KW-0238">DNA-binding</keyword>
<keyword evidence="3" id="KW-0804">Transcription</keyword>
<keyword evidence="1" id="KW-0805">Transcription regulation</keyword>
<evidence type="ECO:0000259" key="4">
    <source>
        <dbReference type="PROSITE" id="PS50995"/>
    </source>
</evidence>
<reference evidence="5 6" key="1">
    <citation type="submission" date="2016-11" db="EMBL/GenBank/DDBJ databases">
        <authorList>
            <person name="Jaros S."/>
            <person name="Januszkiewicz K."/>
            <person name="Wedrychowicz H."/>
        </authorList>
    </citation>
    <scope>NUCLEOTIDE SEQUENCE [LARGE SCALE GENOMIC DNA]</scope>
    <source>
        <strain evidence="5 6">DSM 15929</strain>
    </source>
</reference>
<dbReference type="PANTHER" id="PTHR42756">
    <property type="entry name" value="TRANSCRIPTIONAL REGULATOR, MARR"/>
    <property type="match status" value="1"/>
</dbReference>
<protein>
    <submittedName>
        <fullName evidence="5">DNA-binding transcriptional regulator, MarR family</fullName>
    </submittedName>
</protein>
<dbReference type="Pfam" id="PF12802">
    <property type="entry name" value="MarR_2"/>
    <property type="match status" value="1"/>
</dbReference>
<evidence type="ECO:0000256" key="2">
    <source>
        <dbReference type="ARBA" id="ARBA00023125"/>
    </source>
</evidence>
<feature type="domain" description="HTH marR-type" evidence="4">
    <location>
        <begin position="12"/>
        <end position="145"/>
    </location>
</feature>
<evidence type="ECO:0000313" key="6">
    <source>
        <dbReference type="Proteomes" id="UP000184386"/>
    </source>
</evidence>
<dbReference type="GO" id="GO:0003700">
    <property type="term" value="F:DNA-binding transcription factor activity"/>
    <property type="evidence" value="ECO:0007669"/>
    <property type="project" value="InterPro"/>
</dbReference>
<dbReference type="InterPro" id="IPR036390">
    <property type="entry name" value="WH_DNA-bd_sf"/>
</dbReference>
<keyword evidence="6" id="KW-1185">Reference proteome</keyword>